<dbReference type="AlphaFoldDB" id="A0A7J6RSG7"/>
<name>A0A7J6RSG7_PEROL</name>
<comment type="caution">
    <text evidence="2">The sequence shown here is derived from an EMBL/GenBank/DDBJ whole genome shotgun (WGS) entry which is preliminary data.</text>
</comment>
<sequence>MLRAALMFASNFFVTQLLISVYADASVSGNPVATKLDNTAELRSLRLPVVAEDPPNCLPPGGAWVGSSHCWYILRGPNAVNTGMLIPSNSSAHHGFATLELAATVVRGTPTDVGVWADGRTVLSLSLPAGIAATVDFAIPRFSKSGGASEHGGKHLTFPTELQTSVSVPFMGLVVEAKGTGTADAFVSTTGGIHYLISSNTAIGTAGRLSSRISLFVEIASKVLTHWLYVAFVDVMVNGSKDGFELRYVKKLPIFRGSL</sequence>
<evidence type="ECO:0000256" key="1">
    <source>
        <dbReference type="SAM" id="SignalP"/>
    </source>
</evidence>
<evidence type="ECO:0000313" key="2">
    <source>
        <dbReference type="EMBL" id="KAF4723433.1"/>
    </source>
</evidence>
<dbReference type="EMBL" id="JABANO010023501">
    <property type="protein sequence ID" value="KAF4723433.1"/>
    <property type="molecule type" value="Genomic_DNA"/>
</dbReference>
<keyword evidence="3" id="KW-1185">Reference proteome</keyword>
<feature type="chain" id="PRO_5029592123" evidence="1">
    <location>
        <begin position="30"/>
        <end position="259"/>
    </location>
</feature>
<feature type="signal peptide" evidence="1">
    <location>
        <begin position="1"/>
        <end position="29"/>
    </location>
</feature>
<accession>A0A7J6RSG7</accession>
<dbReference type="Proteomes" id="UP000553632">
    <property type="component" value="Unassembled WGS sequence"/>
</dbReference>
<protein>
    <submittedName>
        <fullName evidence="2">Uncharacterized protein</fullName>
    </submittedName>
</protein>
<evidence type="ECO:0000313" key="3">
    <source>
        <dbReference type="Proteomes" id="UP000553632"/>
    </source>
</evidence>
<keyword evidence="1" id="KW-0732">Signal</keyword>
<proteinExistence type="predicted"/>
<reference evidence="2 3" key="1">
    <citation type="submission" date="2020-04" db="EMBL/GenBank/DDBJ databases">
        <title>Perkinsus olseni comparative genomics.</title>
        <authorList>
            <person name="Bogema D.R."/>
        </authorList>
    </citation>
    <scope>NUCLEOTIDE SEQUENCE [LARGE SCALE GENOMIC DNA]</scope>
    <source>
        <strain evidence="2 3">ATCC PRA-207</strain>
    </source>
</reference>
<gene>
    <name evidence="2" type="ORF">FOZ63_006792</name>
</gene>
<organism evidence="2 3">
    <name type="scientific">Perkinsus olseni</name>
    <name type="common">Perkinsus atlanticus</name>
    <dbReference type="NCBI Taxonomy" id="32597"/>
    <lineage>
        <taxon>Eukaryota</taxon>
        <taxon>Sar</taxon>
        <taxon>Alveolata</taxon>
        <taxon>Perkinsozoa</taxon>
        <taxon>Perkinsea</taxon>
        <taxon>Perkinsida</taxon>
        <taxon>Perkinsidae</taxon>
        <taxon>Perkinsus</taxon>
    </lineage>
</organism>
<dbReference type="OMA" id="NAVNTGM"/>